<reference evidence="5" key="1">
    <citation type="journal article" date="2019" name="Int. J. Syst. Evol. Microbiol.">
        <title>The Global Catalogue of Microorganisms (GCM) 10K type strain sequencing project: providing services to taxonomists for standard genome sequencing and annotation.</title>
        <authorList>
            <consortium name="The Broad Institute Genomics Platform"/>
            <consortium name="The Broad Institute Genome Sequencing Center for Infectious Disease"/>
            <person name="Wu L."/>
            <person name="Ma J."/>
        </authorList>
    </citation>
    <scope>NUCLEOTIDE SEQUENCE [LARGE SCALE GENOMIC DNA]</scope>
    <source>
        <strain evidence="5">CCUG 55585</strain>
    </source>
</reference>
<dbReference type="InterPro" id="IPR047971">
    <property type="entry name" value="ExeM-like"/>
</dbReference>
<sequence length="580" mass="61983">MIRMMFRLVPTLLAPSACLLLAGAAMAQQPIAIGAIQGNGERSPRVGETVVVEGVVTAVHAGKRAGVFLQDAGDGDPATSDAIFVEAEGLAGGIPSIGTPLRLSGTIVEADAGRGTLTLLRSVQILLVEARRKTMKAGPVVRLKAPPADWEPYEGMRVEITAPLTVAGTHRLTREGMLFAHFGEGRLRTPTEAFAPGPEAKALATDNARRLLRLDDGSDQDRPASVWYLPGDPPRTGSRLTRVEGVVDHWGGAYRLQLTRAPKVDPADRPKPPKVGGDVRIAALNLENLFNGDGAGGGFPTPRGARTPAELEAQLGRLTTTIHGLDADVVALMEVENDGYGPDSAIAQLVAALNRDGADWRYIDAGRGPGSDQIRVGLIHRASRATPVGAPATLEDDLFGTRSRPPLAQSFRAGDGPVFTVVANHFKSKGCGDASGADADQKDGQACWNAARTESARRLDAWLRSDPMRSGSDLSVIVGDLNAHRMEDPVRLLVDAGWRDAFDGHRGEPPYSYVFDNQTGRLDHALLSPALAKRLVDAAEWHTNADEPDSRGYQEAPEQRGPWRSSDHDPLVLGFRLRKP</sequence>
<dbReference type="EMBL" id="JBHTIF010000001">
    <property type="protein sequence ID" value="MFD0724915.1"/>
    <property type="molecule type" value="Genomic_DNA"/>
</dbReference>
<feature type="chain" id="PRO_5045575427" evidence="2">
    <location>
        <begin position="28"/>
        <end position="580"/>
    </location>
</feature>
<evidence type="ECO:0000259" key="3">
    <source>
        <dbReference type="Pfam" id="PF03372"/>
    </source>
</evidence>
<dbReference type="PANTHER" id="PTHR42834">
    <property type="entry name" value="ENDONUCLEASE/EXONUCLEASE/PHOSPHATASE FAMILY PROTEIN (AFU_ORTHOLOGUE AFUA_3G09210)"/>
    <property type="match status" value="1"/>
</dbReference>
<accession>A0ABW2Y8N0</accession>
<keyword evidence="5" id="KW-1185">Reference proteome</keyword>
<keyword evidence="2" id="KW-0732">Signal</keyword>
<feature type="compositionally biased region" description="Basic and acidic residues" evidence="1">
    <location>
        <begin position="543"/>
        <end position="552"/>
    </location>
</feature>
<dbReference type="GO" id="GO:0004519">
    <property type="term" value="F:endonuclease activity"/>
    <property type="evidence" value="ECO:0007669"/>
    <property type="project" value="UniProtKB-KW"/>
</dbReference>
<evidence type="ECO:0000313" key="5">
    <source>
        <dbReference type="Proteomes" id="UP001597110"/>
    </source>
</evidence>
<keyword evidence="4" id="KW-0540">Nuclease</keyword>
<dbReference type="RefSeq" id="WP_386822545.1">
    <property type="nucleotide sequence ID" value="NZ_JBHTIF010000001.1"/>
</dbReference>
<dbReference type="InterPro" id="IPR005135">
    <property type="entry name" value="Endo/exonuclease/phosphatase"/>
</dbReference>
<feature type="region of interest" description="Disordered" evidence="1">
    <location>
        <begin position="543"/>
        <end position="580"/>
    </location>
</feature>
<dbReference type="SUPFAM" id="SSF56219">
    <property type="entry name" value="DNase I-like"/>
    <property type="match status" value="1"/>
</dbReference>
<evidence type="ECO:0000313" key="4">
    <source>
        <dbReference type="EMBL" id="MFD0724915.1"/>
    </source>
</evidence>
<evidence type="ECO:0000256" key="1">
    <source>
        <dbReference type="SAM" id="MobiDB-lite"/>
    </source>
</evidence>
<keyword evidence="4" id="KW-0255">Endonuclease</keyword>
<proteinExistence type="predicted"/>
<dbReference type="NCBIfam" id="NF033681">
    <property type="entry name" value="ExeM_NucH_DNase"/>
    <property type="match status" value="1"/>
</dbReference>
<dbReference type="InterPro" id="IPR036691">
    <property type="entry name" value="Endo/exonu/phosph_ase_sf"/>
</dbReference>
<dbReference type="CDD" id="cd10283">
    <property type="entry name" value="MnuA_DNase1-like"/>
    <property type="match status" value="1"/>
</dbReference>
<organism evidence="4 5">
    <name type="scientific">Lysobacter brunescens</name>
    <dbReference type="NCBI Taxonomy" id="262323"/>
    <lineage>
        <taxon>Bacteria</taxon>
        <taxon>Pseudomonadati</taxon>
        <taxon>Pseudomonadota</taxon>
        <taxon>Gammaproteobacteria</taxon>
        <taxon>Lysobacterales</taxon>
        <taxon>Lysobacteraceae</taxon>
        <taxon>Lysobacter</taxon>
    </lineage>
</organism>
<feature type="signal peptide" evidence="2">
    <location>
        <begin position="1"/>
        <end position="27"/>
    </location>
</feature>
<protein>
    <submittedName>
        <fullName evidence="4">ExeM/NucH family extracellular endonuclease</fullName>
    </submittedName>
</protein>
<dbReference type="Gene3D" id="3.60.10.10">
    <property type="entry name" value="Endonuclease/exonuclease/phosphatase"/>
    <property type="match status" value="1"/>
</dbReference>
<dbReference type="Proteomes" id="UP001597110">
    <property type="component" value="Unassembled WGS sequence"/>
</dbReference>
<name>A0ABW2Y8N0_9GAMM</name>
<comment type="caution">
    <text evidence="4">The sequence shown here is derived from an EMBL/GenBank/DDBJ whole genome shotgun (WGS) entry which is preliminary data.</text>
</comment>
<feature type="domain" description="Endonuclease/exonuclease/phosphatase" evidence="3">
    <location>
        <begin position="305"/>
        <end position="568"/>
    </location>
</feature>
<evidence type="ECO:0000256" key="2">
    <source>
        <dbReference type="SAM" id="SignalP"/>
    </source>
</evidence>
<gene>
    <name evidence="4" type="ORF">ACFQ0E_04800</name>
</gene>
<keyword evidence="4" id="KW-0378">Hydrolase</keyword>
<dbReference type="PANTHER" id="PTHR42834:SF1">
    <property type="entry name" value="ENDONUCLEASE_EXONUCLEASE_PHOSPHATASE FAMILY PROTEIN (AFU_ORTHOLOGUE AFUA_3G09210)"/>
    <property type="match status" value="1"/>
</dbReference>
<dbReference type="Pfam" id="PF03372">
    <property type="entry name" value="Exo_endo_phos"/>
    <property type="match status" value="1"/>
</dbReference>